<name>A0A1R4HAW1_9GAMM</name>
<evidence type="ECO:0000313" key="3">
    <source>
        <dbReference type="Proteomes" id="UP000195442"/>
    </source>
</evidence>
<protein>
    <recommendedName>
        <fullName evidence="1">Transposase (putative) YhgA-like domain-containing protein</fullName>
    </recommendedName>
</protein>
<evidence type="ECO:0000259" key="1">
    <source>
        <dbReference type="Pfam" id="PF04754"/>
    </source>
</evidence>
<organism evidence="2 3">
    <name type="scientific">Crenothrix polyspora</name>
    <dbReference type="NCBI Taxonomy" id="360316"/>
    <lineage>
        <taxon>Bacteria</taxon>
        <taxon>Pseudomonadati</taxon>
        <taxon>Pseudomonadota</taxon>
        <taxon>Gammaproteobacteria</taxon>
        <taxon>Methylococcales</taxon>
        <taxon>Crenotrichaceae</taxon>
        <taxon>Crenothrix</taxon>
    </lineage>
</organism>
<evidence type="ECO:0000313" key="2">
    <source>
        <dbReference type="EMBL" id="SJM93402.1"/>
    </source>
</evidence>
<dbReference type="RefSeq" id="WP_256969565.1">
    <property type="nucleotide sequence ID" value="NZ_FUKJ01000255.1"/>
</dbReference>
<dbReference type="Pfam" id="PF04754">
    <property type="entry name" value="Transposase_31"/>
    <property type="match status" value="1"/>
</dbReference>
<accession>A0A1R4HAW1</accession>
<dbReference type="PANTHER" id="PTHR34611">
    <property type="match status" value="1"/>
</dbReference>
<dbReference type="Proteomes" id="UP000195442">
    <property type="component" value="Unassembled WGS sequence"/>
</dbReference>
<dbReference type="AlphaFoldDB" id="A0A1R4HAW1"/>
<dbReference type="GO" id="GO:1990238">
    <property type="term" value="F:double-stranded DNA endonuclease activity"/>
    <property type="evidence" value="ECO:0007669"/>
    <property type="project" value="TreeGrafter"/>
</dbReference>
<keyword evidence="3" id="KW-1185">Reference proteome</keyword>
<dbReference type="PANTHER" id="PTHR34611:SF2">
    <property type="entry name" value="INACTIVE RECOMBINATION-PROMOTING NUCLEASE-LIKE PROTEIN RPNE-RELATED"/>
    <property type="match status" value="1"/>
</dbReference>
<dbReference type="GO" id="GO:0006310">
    <property type="term" value="P:DNA recombination"/>
    <property type="evidence" value="ECO:0007669"/>
    <property type="project" value="TreeGrafter"/>
</dbReference>
<proteinExistence type="predicted"/>
<dbReference type="InterPro" id="IPR051699">
    <property type="entry name" value="Rpn/YhgA-like_nuclease"/>
</dbReference>
<gene>
    <name evidence="2" type="ORF">CRENPOLYSF2_3280012</name>
</gene>
<dbReference type="InterPro" id="IPR006842">
    <property type="entry name" value="Transposase_31"/>
</dbReference>
<dbReference type="EMBL" id="FUKJ01000255">
    <property type="protein sequence ID" value="SJM93402.1"/>
    <property type="molecule type" value="Genomic_DNA"/>
</dbReference>
<sequence>MSHDNSYNLLFSHPEMVADLLKGFVKEAWVEQCDFATLEKVSGSYVTDDLRDREDDLIWRIRWGR</sequence>
<reference evidence="3" key="1">
    <citation type="submission" date="2017-02" db="EMBL/GenBank/DDBJ databases">
        <authorList>
            <person name="Daims H."/>
        </authorList>
    </citation>
    <scope>NUCLEOTIDE SEQUENCE [LARGE SCALE GENOMIC DNA]</scope>
</reference>
<feature type="domain" description="Transposase (putative) YhgA-like" evidence="1">
    <location>
        <begin position="2"/>
        <end position="62"/>
    </location>
</feature>